<reference evidence="3 4" key="1">
    <citation type="submission" date="2020-08" db="EMBL/GenBank/DDBJ databases">
        <title>Genomic Encyclopedia of Type Strains, Phase IV (KMG-IV): sequencing the most valuable type-strain genomes for metagenomic binning, comparative biology and taxonomic classification.</title>
        <authorList>
            <person name="Goeker M."/>
        </authorList>
    </citation>
    <scope>NUCLEOTIDE SEQUENCE [LARGE SCALE GENOMIC DNA]</scope>
    <source>
        <strain evidence="3 4">DSM 103733</strain>
    </source>
</reference>
<sequence>MIQTLVPLPVQAAARPQGRWGKIFGYALTPRALLLLAGGCLLAVPGFFYAKWIWTMFAWDALVLLLAAYEAATLPAPAAIQIERSFDNSPVLGEPLTIRVEVTQSSNTILDIRITDALHPALIPMPATKRVAAYPRDPARATIGCTPNTRGDIALGKVFLRYRGPFRLIERWAAADLEQNVRVYPPMERSPEDTALYLLRIRQIALQKRRLRLRGTGREFESLREYQRGDELRNIAWPATARRGKVITREFTTERSQQVWVVLDAGRLSRTAFELQPSPQRVDAGSATIPQQLFSDTRLTVTQLDQASGTAFALAQTVMQAGDKAALLVYGRGIQQQLLPASGPGHLRQFVDSLSQVRAESAEANHLGAAARLKNLQRRRGLILWITELADSARRPEVVDAAVDLARRHLVLLVILIHPELDRLSSREPANVEEMFISTAATEILERRRETVMRLRAQGVLVIETTPGAMKTDAINQYLEIKARGQL</sequence>
<evidence type="ECO:0000313" key="4">
    <source>
        <dbReference type="Proteomes" id="UP000538666"/>
    </source>
</evidence>
<dbReference type="PANTHER" id="PTHR33608">
    <property type="entry name" value="BLL2464 PROTEIN"/>
    <property type="match status" value="1"/>
</dbReference>
<dbReference type="AlphaFoldDB" id="A0A841K332"/>
<dbReference type="EMBL" id="JACHEK010000005">
    <property type="protein sequence ID" value="MBB6145038.1"/>
    <property type="molecule type" value="Genomic_DNA"/>
</dbReference>
<keyword evidence="4" id="KW-1185">Reference proteome</keyword>
<name>A0A841K332_9BACT</name>
<keyword evidence="1" id="KW-1133">Transmembrane helix</keyword>
<proteinExistence type="predicted"/>
<dbReference type="InterPro" id="IPR002881">
    <property type="entry name" value="DUF58"/>
</dbReference>
<dbReference type="RefSeq" id="WP_221302450.1">
    <property type="nucleotide sequence ID" value="NZ_JACHEK010000005.1"/>
</dbReference>
<comment type="caution">
    <text evidence="3">The sequence shown here is derived from an EMBL/GenBank/DDBJ whole genome shotgun (WGS) entry which is preliminary data.</text>
</comment>
<dbReference type="Pfam" id="PF01882">
    <property type="entry name" value="DUF58"/>
    <property type="match status" value="2"/>
</dbReference>
<evidence type="ECO:0000313" key="3">
    <source>
        <dbReference type="EMBL" id="MBB6145038.1"/>
    </source>
</evidence>
<feature type="domain" description="DUF58" evidence="2">
    <location>
        <begin position="223"/>
        <end position="266"/>
    </location>
</feature>
<evidence type="ECO:0000259" key="2">
    <source>
        <dbReference type="Pfam" id="PF01882"/>
    </source>
</evidence>
<organism evidence="3 4">
    <name type="scientific">Silvibacterium bohemicum</name>
    <dbReference type="NCBI Taxonomy" id="1577686"/>
    <lineage>
        <taxon>Bacteria</taxon>
        <taxon>Pseudomonadati</taxon>
        <taxon>Acidobacteriota</taxon>
        <taxon>Terriglobia</taxon>
        <taxon>Terriglobales</taxon>
        <taxon>Acidobacteriaceae</taxon>
        <taxon>Silvibacterium</taxon>
    </lineage>
</organism>
<keyword evidence="1" id="KW-0812">Transmembrane</keyword>
<evidence type="ECO:0000256" key="1">
    <source>
        <dbReference type="SAM" id="Phobius"/>
    </source>
</evidence>
<protein>
    <submittedName>
        <fullName evidence="3">Uncharacterized protein (DUF58 family)</fullName>
    </submittedName>
</protein>
<accession>A0A841K332</accession>
<gene>
    <name evidence="3" type="ORF">HNQ77_002994</name>
</gene>
<dbReference type="Proteomes" id="UP000538666">
    <property type="component" value="Unassembled WGS sequence"/>
</dbReference>
<dbReference type="PANTHER" id="PTHR33608:SF3">
    <property type="entry name" value="SLR2013 PROTEIN"/>
    <property type="match status" value="1"/>
</dbReference>
<feature type="transmembrane region" description="Helical" evidence="1">
    <location>
        <begin position="32"/>
        <end position="50"/>
    </location>
</feature>
<feature type="domain" description="DUF58" evidence="2">
    <location>
        <begin position="306"/>
        <end position="424"/>
    </location>
</feature>
<keyword evidence="1" id="KW-0472">Membrane</keyword>